<dbReference type="AlphaFoldDB" id="A0A2P2E726"/>
<sequence length="96" mass="10237">MSELLPASIVGLFQSGRAVDLALAVIGLEFAILAARGGREGLMTRIITLVLALGPGACLMLALRAALTDSGLIWVILFLTLSLPLHLMDLQRRRIS</sequence>
<keyword evidence="1" id="KW-1133">Transmembrane helix</keyword>
<organism evidence="2 3">
    <name type="scientific">Candidatus Phycosocius bacilliformis</name>
    <dbReference type="NCBI Taxonomy" id="1445552"/>
    <lineage>
        <taxon>Bacteria</taxon>
        <taxon>Pseudomonadati</taxon>
        <taxon>Pseudomonadota</taxon>
        <taxon>Alphaproteobacteria</taxon>
        <taxon>Caulobacterales</taxon>
        <taxon>Caulobacterales incertae sedis</taxon>
        <taxon>Candidatus Phycosocius</taxon>
    </lineage>
</organism>
<evidence type="ECO:0000313" key="2">
    <source>
        <dbReference type="EMBL" id="GBF56849.1"/>
    </source>
</evidence>
<feature type="transmembrane region" description="Helical" evidence="1">
    <location>
        <begin position="72"/>
        <end position="90"/>
    </location>
</feature>
<feature type="transmembrane region" description="Helical" evidence="1">
    <location>
        <begin position="46"/>
        <end position="66"/>
    </location>
</feature>
<dbReference type="EMBL" id="BFBR01000001">
    <property type="protein sequence ID" value="GBF56849.1"/>
    <property type="molecule type" value="Genomic_DNA"/>
</dbReference>
<reference evidence="2" key="1">
    <citation type="journal article" date="2018" name="Genome Announc.">
        <title>Draft Genome Sequence of "Candidatus Phycosocius bacilliformis," an Alphaproteobacterial Ectosymbiont of the Hydrocarbon-Producing Green Alga Botryococcus braunii.</title>
        <authorList>
            <person name="Tanabe Y."/>
            <person name="Yamaguchi H."/>
            <person name="Watanabe M.M."/>
        </authorList>
    </citation>
    <scope>NUCLEOTIDE SEQUENCE [LARGE SCALE GENOMIC DNA]</scope>
    <source>
        <strain evidence="2">BOTRYCO-2</strain>
    </source>
</reference>
<name>A0A2P2E726_9PROT</name>
<accession>A0A2P2E726</accession>
<evidence type="ECO:0000313" key="3">
    <source>
        <dbReference type="Proteomes" id="UP000245086"/>
    </source>
</evidence>
<proteinExistence type="predicted"/>
<protein>
    <submittedName>
        <fullName evidence="2">Uncharacterized protein</fullName>
    </submittedName>
</protein>
<dbReference type="RefSeq" id="WP_238164812.1">
    <property type="nucleotide sequence ID" value="NZ_BFBR01000001.1"/>
</dbReference>
<feature type="transmembrane region" description="Helical" evidence="1">
    <location>
        <begin position="12"/>
        <end position="34"/>
    </location>
</feature>
<comment type="caution">
    <text evidence="2">The sequence shown here is derived from an EMBL/GenBank/DDBJ whole genome shotgun (WGS) entry which is preliminary data.</text>
</comment>
<dbReference type="Proteomes" id="UP000245086">
    <property type="component" value="Unassembled WGS sequence"/>
</dbReference>
<keyword evidence="1" id="KW-0812">Transmembrane</keyword>
<keyword evidence="3" id="KW-1185">Reference proteome</keyword>
<keyword evidence="1" id="KW-0472">Membrane</keyword>
<gene>
    <name evidence="2" type="ORF">PbB2_00506</name>
</gene>
<evidence type="ECO:0000256" key="1">
    <source>
        <dbReference type="SAM" id="Phobius"/>
    </source>
</evidence>